<keyword evidence="3 5" id="KW-0067">ATP-binding</keyword>
<proteinExistence type="predicted"/>
<name>A0A1L7LME3_9STRE</name>
<reference evidence="5 6" key="1">
    <citation type="journal article" date="2016" name="Microbiol. Immunol.">
        <title>Complete genome sequence of Streptococcus troglodytae TKU31 isolated from the oral cavity of a chimpanzee (Pan troglodytes).</title>
        <authorList>
            <person name="Okamoto M."/>
            <person name="Naito M."/>
            <person name="Miyanohara M."/>
            <person name="Imai S."/>
            <person name="Nomura Y."/>
            <person name="Saito W."/>
            <person name="Momoi Y."/>
            <person name="Takada K."/>
            <person name="Miyabe-Nishiwaki T."/>
            <person name="Tomonaga M."/>
            <person name="Hanada N."/>
        </authorList>
    </citation>
    <scope>NUCLEOTIDE SEQUENCE [LARGE SCALE GENOMIC DNA]</scope>
    <source>
        <strain evidence="6">TKU 31</strain>
    </source>
</reference>
<keyword evidence="2" id="KW-0547">Nucleotide-binding</keyword>
<dbReference type="KEGG" id="strg:SRT_19410"/>
<dbReference type="Proteomes" id="UP000217758">
    <property type="component" value="Chromosome"/>
</dbReference>
<sequence length="227" mass="26526">MLFINDLSFAYTRSKILKSISLTIDNKDQIIALLGPNGAGKTTLLNVIANYYQKHTGHITREDYKVFMLPDMAYIPQDMTVNSCLRDFQELYQYFNRERAEQMLNYLNLDFSKKISDYSKGMKEQLHLVFALAQDVDYYLLDEPLAAVDPLTRDILIDLIKRYRRPKSVVIISTHLVQDMEDLFDEIVMINNGQVILYKTTEELTREYSGMDLDSIYKEVNRHVNAR</sequence>
<protein>
    <submittedName>
        <fullName evidence="5">ABC transporter, ATP-binding protein</fullName>
    </submittedName>
</protein>
<dbReference type="InterPro" id="IPR051782">
    <property type="entry name" value="ABC_Transporter_VariousFunc"/>
</dbReference>
<dbReference type="SUPFAM" id="SSF52540">
    <property type="entry name" value="P-loop containing nucleoside triphosphate hydrolases"/>
    <property type="match status" value="1"/>
</dbReference>
<keyword evidence="1" id="KW-0813">Transport</keyword>
<feature type="domain" description="ABC transporter" evidence="4">
    <location>
        <begin position="2"/>
        <end position="217"/>
    </location>
</feature>
<dbReference type="PROSITE" id="PS50893">
    <property type="entry name" value="ABC_TRANSPORTER_2"/>
    <property type="match status" value="1"/>
</dbReference>
<organism evidence="5 6">
    <name type="scientific">Streptococcus troglodytae</name>
    <dbReference type="NCBI Taxonomy" id="1111760"/>
    <lineage>
        <taxon>Bacteria</taxon>
        <taxon>Bacillati</taxon>
        <taxon>Bacillota</taxon>
        <taxon>Bacilli</taxon>
        <taxon>Lactobacillales</taxon>
        <taxon>Streptococcaceae</taxon>
        <taxon>Streptococcus</taxon>
    </lineage>
</organism>
<dbReference type="InterPro" id="IPR003439">
    <property type="entry name" value="ABC_transporter-like_ATP-bd"/>
</dbReference>
<dbReference type="GO" id="GO:0016887">
    <property type="term" value="F:ATP hydrolysis activity"/>
    <property type="evidence" value="ECO:0007669"/>
    <property type="project" value="InterPro"/>
</dbReference>
<dbReference type="SMART" id="SM00382">
    <property type="entry name" value="AAA"/>
    <property type="match status" value="1"/>
</dbReference>
<dbReference type="PANTHER" id="PTHR42939:SF1">
    <property type="entry name" value="ABC TRANSPORTER ATP-BINDING PROTEIN ALBC-RELATED"/>
    <property type="match status" value="1"/>
</dbReference>
<evidence type="ECO:0000256" key="3">
    <source>
        <dbReference type="ARBA" id="ARBA00022840"/>
    </source>
</evidence>
<keyword evidence="6" id="KW-1185">Reference proteome</keyword>
<dbReference type="InterPro" id="IPR027417">
    <property type="entry name" value="P-loop_NTPase"/>
</dbReference>
<evidence type="ECO:0000256" key="1">
    <source>
        <dbReference type="ARBA" id="ARBA00022448"/>
    </source>
</evidence>
<dbReference type="PANTHER" id="PTHR42939">
    <property type="entry name" value="ABC TRANSPORTER ATP-BINDING PROTEIN ALBC-RELATED"/>
    <property type="match status" value="1"/>
</dbReference>
<dbReference type="Gene3D" id="3.40.50.300">
    <property type="entry name" value="P-loop containing nucleotide triphosphate hydrolases"/>
    <property type="match status" value="1"/>
</dbReference>
<dbReference type="CDD" id="cd03230">
    <property type="entry name" value="ABC_DR_subfamily_A"/>
    <property type="match status" value="1"/>
</dbReference>
<dbReference type="AlphaFoldDB" id="A0A1L7LME3"/>
<evidence type="ECO:0000256" key="2">
    <source>
        <dbReference type="ARBA" id="ARBA00022741"/>
    </source>
</evidence>
<dbReference type="RefSeq" id="WP_128833899.1">
    <property type="nucleotide sequence ID" value="NZ_AP014612.1"/>
</dbReference>
<evidence type="ECO:0000313" key="6">
    <source>
        <dbReference type="Proteomes" id="UP000217758"/>
    </source>
</evidence>
<dbReference type="EMBL" id="AP014612">
    <property type="protein sequence ID" value="BAQ25202.1"/>
    <property type="molecule type" value="Genomic_DNA"/>
</dbReference>
<gene>
    <name evidence="5" type="ORF">SRT_19410</name>
</gene>
<dbReference type="GO" id="GO:0005524">
    <property type="term" value="F:ATP binding"/>
    <property type="evidence" value="ECO:0007669"/>
    <property type="project" value="UniProtKB-KW"/>
</dbReference>
<dbReference type="Pfam" id="PF00005">
    <property type="entry name" value="ABC_tran"/>
    <property type="match status" value="1"/>
</dbReference>
<accession>A0A1L7LME3</accession>
<dbReference type="InterPro" id="IPR003593">
    <property type="entry name" value="AAA+_ATPase"/>
</dbReference>
<evidence type="ECO:0000313" key="5">
    <source>
        <dbReference type="EMBL" id="BAQ25202.1"/>
    </source>
</evidence>
<evidence type="ECO:0000259" key="4">
    <source>
        <dbReference type="PROSITE" id="PS50893"/>
    </source>
</evidence>